<protein>
    <submittedName>
        <fullName evidence="1">Uncharacterized protein</fullName>
    </submittedName>
</protein>
<evidence type="ECO:0000313" key="1">
    <source>
        <dbReference type="EnsemblPlants" id="AVESA.00010b.r2.3DG0571620.1.CDS"/>
    </source>
</evidence>
<proteinExistence type="predicted"/>
<sequence length="421" mass="47060">MLVESSFYNFSRQDMFGHDVLSTRYPRGVPIVLDFAILNGSCSRPTACASDNSYCANATSGTGYVCKCVHNYDGNPYISNGCQDINECDFTTCPRGSYCKNTPGGYECPCKRGKGRDGKEGPCTDKFPLPAMIAVGLASLIVITVLMVMAYQLLKLKRFYEKNGGPILEAVQNIRIYTPKDLKRITNNYKDIVGEGYFVGNDVLFKQRDGIPVEKRLRVAIGSAEGLSYMHSSATSTIRHGDVKSANILLDENFTLKVSDFGTSRILARDISERANLVIGDRAYIDPVYMEEGILTQESDVYSFGIVLIELITRRSARYDEDRTYVTNFVRACQENRTREFVDNDITEVDDTEVLKMVSMVALECLKSKPRDRPDMRQVEQRLQSIGQFPHHGLETNLQGIPSRTLEDIPFLAGENEAPAN</sequence>
<reference evidence="1" key="1">
    <citation type="submission" date="2021-05" db="EMBL/GenBank/DDBJ databases">
        <authorList>
            <person name="Scholz U."/>
            <person name="Mascher M."/>
            <person name="Fiebig A."/>
        </authorList>
    </citation>
    <scope>NUCLEOTIDE SEQUENCE [LARGE SCALE GENOMIC DNA]</scope>
</reference>
<keyword evidence="2" id="KW-1185">Reference proteome</keyword>
<dbReference type="EnsemblPlants" id="AVESA.00010b.r2.3DG0571620.1">
    <property type="protein sequence ID" value="AVESA.00010b.r2.3DG0571620.1.CDS"/>
    <property type="gene ID" value="AVESA.00010b.r2.3DG0571620"/>
</dbReference>
<dbReference type="Proteomes" id="UP001732700">
    <property type="component" value="Chromosome 3D"/>
</dbReference>
<evidence type="ECO:0000313" key="2">
    <source>
        <dbReference type="Proteomes" id="UP001732700"/>
    </source>
</evidence>
<organism evidence="1 2">
    <name type="scientific">Avena sativa</name>
    <name type="common">Oat</name>
    <dbReference type="NCBI Taxonomy" id="4498"/>
    <lineage>
        <taxon>Eukaryota</taxon>
        <taxon>Viridiplantae</taxon>
        <taxon>Streptophyta</taxon>
        <taxon>Embryophyta</taxon>
        <taxon>Tracheophyta</taxon>
        <taxon>Spermatophyta</taxon>
        <taxon>Magnoliopsida</taxon>
        <taxon>Liliopsida</taxon>
        <taxon>Poales</taxon>
        <taxon>Poaceae</taxon>
        <taxon>BOP clade</taxon>
        <taxon>Pooideae</taxon>
        <taxon>Poodae</taxon>
        <taxon>Poeae</taxon>
        <taxon>Poeae Chloroplast Group 1 (Aveneae type)</taxon>
        <taxon>Aveninae</taxon>
        <taxon>Avena</taxon>
    </lineage>
</organism>
<name>A0ACD5W3X5_AVESA</name>
<reference evidence="1" key="2">
    <citation type="submission" date="2025-09" db="UniProtKB">
        <authorList>
            <consortium name="EnsemblPlants"/>
        </authorList>
    </citation>
    <scope>IDENTIFICATION</scope>
</reference>
<accession>A0ACD5W3X5</accession>